<feature type="domain" description="RES" evidence="1">
    <location>
        <begin position="38"/>
        <end position="171"/>
    </location>
</feature>
<dbReference type="Pfam" id="PF08808">
    <property type="entry name" value="RES"/>
    <property type="match status" value="1"/>
</dbReference>
<evidence type="ECO:0000313" key="2">
    <source>
        <dbReference type="EMBL" id="MQX18150.1"/>
    </source>
</evidence>
<accession>A0A6N7LLH5</accession>
<dbReference type="Proteomes" id="UP000439983">
    <property type="component" value="Unassembled WGS sequence"/>
</dbReference>
<gene>
    <name evidence="2" type="ORF">GHK62_26455</name>
</gene>
<dbReference type="InterPro" id="IPR014914">
    <property type="entry name" value="RES_dom"/>
</dbReference>
<organism evidence="2 3">
    <name type="scientific">Sinorhizobium terangae</name>
    <dbReference type="NCBI Taxonomy" id="110322"/>
    <lineage>
        <taxon>Bacteria</taxon>
        <taxon>Pseudomonadati</taxon>
        <taxon>Pseudomonadota</taxon>
        <taxon>Alphaproteobacteria</taxon>
        <taxon>Hyphomicrobiales</taxon>
        <taxon>Rhizobiaceae</taxon>
        <taxon>Sinorhizobium/Ensifer group</taxon>
        <taxon>Sinorhizobium</taxon>
    </lineage>
</organism>
<sequence length="195" mass="21792">MTAPLPPTDLDSREPLLLEIPSGATLHRFYTAAYDPIFFDKSKLGRFNSPDGSFGVLYTAGNTAGAFAETFLRTPGRTLIDIDFMRRKAYVRLTVTRTLKLIRLAGPGLARLGATAEVTHGGLPYDVPQAWSTALWKNPIEADGIAYYSRHDDDEICHGLFDRAERAIVEDAHETNLDQDWFWKMAEKYRVGVAP</sequence>
<name>A0A6N7LLH5_SINTE</name>
<evidence type="ECO:0000313" key="3">
    <source>
        <dbReference type="Proteomes" id="UP000439983"/>
    </source>
</evidence>
<reference evidence="2 3" key="1">
    <citation type="journal article" date="2013" name="Genome Biol.">
        <title>Comparative genomics of the core and accessory genomes of 48 Sinorhizobium strains comprising five genospecies.</title>
        <authorList>
            <person name="Sugawara M."/>
            <person name="Epstein B."/>
            <person name="Badgley B.D."/>
            <person name="Unno T."/>
            <person name="Xu L."/>
            <person name="Reese J."/>
            <person name="Gyaneshwar P."/>
            <person name="Denny R."/>
            <person name="Mudge J."/>
            <person name="Bharti A.K."/>
            <person name="Farmer A.D."/>
            <person name="May G.D."/>
            <person name="Woodward J.E."/>
            <person name="Medigue C."/>
            <person name="Vallenet D."/>
            <person name="Lajus A."/>
            <person name="Rouy Z."/>
            <person name="Martinez-Vaz B."/>
            <person name="Tiffin P."/>
            <person name="Young N.D."/>
            <person name="Sadowsky M.J."/>
        </authorList>
    </citation>
    <scope>NUCLEOTIDE SEQUENCE [LARGE SCALE GENOMIC DNA]</scope>
    <source>
        <strain evidence="2 3">USDA4894</strain>
    </source>
</reference>
<comment type="caution">
    <text evidence="2">The sequence shown here is derived from an EMBL/GenBank/DDBJ whole genome shotgun (WGS) entry which is preliminary data.</text>
</comment>
<keyword evidence="3" id="KW-1185">Reference proteome</keyword>
<proteinExistence type="predicted"/>
<protein>
    <submittedName>
        <fullName evidence="2">RES domain-containing protein</fullName>
    </submittedName>
</protein>
<dbReference type="SMART" id="SM00953">
    <property type="entry name" value="RES"/>
    <property type="match status" value="1"/>
</dbReference>
<evidence type="ECO:0000259" key="1">
    <source>
        <dbReference type="SMART" id="SM00953"/>
    </source>
</evidence>
<dbReference type="EMBL" id="WITC01000116">
    <property type="protein sequence ID" value="MQX18150.1"/>
    <property type="molecule type" value="Genomic_DNA"/>
</dbReference>
<dbReference type="RefSeq" id="WP_184108887.1">
    <property type="nucleotide sequence ID" value="NZ_JACIGA010000014.1"/>
</dbReference>
<dbReference type="AlphaFoldDB" id="A0A6N7LLH5"/>